<dbReference type="Pfam" id="PF04235">
    <property type="entry name" value="DUF418"/>
    <property type="match status" value="1"/>
</dbReference>
<feature type="transmembrane region" description="Helical" evidence="1">
    <location>
        <begin position="208"/>
        <end position="231"/>
    </location>
</feature>
<dbReference type="Proteomes" id="UP001139179">
    <property type="component" value="Unassembled WGS sequence"/>
</dbReference>
<dbReference type="PANTHER" id="PTHR30590">
    <property type="entry name" value="INNER MEMBRANE PROTEIN"/>
    <property type="match status" value="1"/>
</dbReference>
<feature type="transmembrane region" description="Helical" evidence="1">
    <location>
        <begin position="21"/>
        <end position="42"/>
    </location>
</feature>
<feature type="transmembrane region" description="Helical" evidence="1">
    <location>
        <begin position="318"/>
        <end position="337"/>
    </location>
</feature>
<proteinExistence type="predicted"/>
<feature type="transmembrane region" description="Helical" evidence="1">
    <location>
        <begin position="251"/>
        <end position="269"/>
    </location>
</feature>
<feature type="transmembrane region" description="Helical" evidence="1">
    <location>
        <begin position="97"/>
        <end position="117"/>
    </location>
</feature>
<dbReference type="PANTHER" id="PTHR30590:SF2">
    <property type="entry name" value="INNER MEMBRANE PROTEIN"/>
    <property type="match status" value="1"/>
</dbReference>
<feature type="transmembrane region" description="Helical" evidence="1">
    <location>
        <begin position="123"/>
        <end position="138"/>
    </location>
</feature>
<keyword evidence="4" id="KW-1185">Reference proteome</keyword>
<dbReference type="InterPro" id="IPR052529">
    <property type="entry name" value="Bact_Transport_Assoc"/>
</dbReference>
<keyword evidence="1" id="KW-0812">Transmembrane</keyword>
<organism evidence="3 4">
    <name type="scientific">Halalkalibacter oceani</name>
    <dbReference type="NCBI Taxonomy" id="1653776"/>
    <lineage>
        <taxon>Bacteria</taxon>
        <taxon>Bacillati</taxon>
        <taxon>Bacillota</taxon>
        <taxon>Bacilli</taxon>
        <taxon>Bacillales</taxon>
        <taxon>Bacillaceae</taxon>
        <taxon>Halalkalibacter</taxon>
    </lineage>
</organism>
<evidence type="ECO:0000313" key="4">
    <source>
        <dbReference type="Proteomes" id="UP001139179"/>
    </source>
</evidence>
<dbReference type="InterPro" id="IPR007349">
    <property type="entry name" value="DUF418"/>
</dbReference>
<feature type="transmembrane region" description="Helical" evidence="1">
    <location>
        <begin position="281"/>
        <end position="298"/>
    </location>
</feature>
<comment type="caution">
    <text evidence="3">The sequence shown here is derived from an EMBL/GenBank/DDBJ whole genome shotgun (WGS) entry which is preliminary data.</text>
</comment>
<name>A0A9X2IM03_9BACI</name>
<sequence>MTARQPLPEKNRILSLDMMRGLALLGILLANSMHFQFGLFLIPDLYDYYPLGALDRAAEMFIVLFAQASFYTLFSFLFGYGMAMLKERLEQQELRFGVVYWRRMLILLGVGYVHGVFIWDGDILFVYALTSFVLFFFLKLKEKALFMWAIILLLLMASSIATPEDDSTLLLDQQLAHYSAEEKEVLSAGSYPEVVSFRMNADPLGMGIIGDIIMDLSAMVSVLGMFLLGSFVARKKWLEDVAAYRPLIKRVWWTTLLVGFPCKLAFVLHDSYQNEMLHTTVGGPFVAMFYASSIALIASTEKGQQALMPLAYVGRLSLTNYLAQSIIFTTLFYGYGAGLFGEIGFFFGMAAAFVFFAIQILASKWWLHRFYIGPFEWFWRMGTYLTVPRLKR</sequence>
<dbReference type="RefSeq" id="WP_251221443.1">
    <property type="nucleotide sequence ID" value="NZ_JAMBOL010000001.1"/>
</dbReference>
<keyword evidence="1" id="KW-0472">Membrane</keyword>
<protein>
    <submittedName>
        <fullName evidence="3">DUF418 domain-containing protein</fullName>
    </submittedName>
</protein>
<feature type="transmembrane region" description="Helical" evidence="1">
    <location>
        <begin position="62"/>
        <end position="85"/>
    </location>
</feature>
<evidence type="ECO:0000259" key="2">
    <source>
        <dbReference type="Pfam" id="PF04235"/>
    </source>
</evidence>
<feature type="domain" description="DUF418" evidence="2">
    <location>
        <begin position="233"/>
        <end position="385"/>
    </location>
</feature>
<keyword evidence="1" id="KW-1133">Transmembrane helix</keyword>
<feature type="transmembrane region" description="Helical" evidence="1">
    <location>
        <begin position="145"/>
        <end position="162"/>
    </location>
</feature>
<gene>
    <name evidence="3" type="ORF">M3202_00590</name>
</gene>
<reference evidence="3" key="1">
    <citation type="submission" date="2022-05" db="EMBL/GenBank/DDBJ databases">
        <title>Comparative Genomics of Spacecraft Associated Microbes.</title>
        <authorList>
            <person name="Tran M.T."/>
            <person name="Wright A."/>
            <person name="Seuylemezian A."/>
            <person name="Eisen J."/>
            <person name="Coil D."/>
        </authorList>
    </citation>
    <scope>NUCLEOTIDE SEQUENCE</scope>
    <source>
        <strain evidence="3">214.1.1</strain>
    </source>
</reference>
<evidence type="ECO:0000256" key="1">
    <source>
        <dbReference type="SAM" id="Phobius"/>
    </source>
</evidence>
<evidence type="ECO:0000313" key="3">
    <source>
        <dbReference type="EMBL" id="MCM3712565.1"/>
    </source>
</evidence>
<dbReference type="EMBL" id="JAMBOL010000001">
    <property type="protein sequence ID" value="MCM3712565.1"/>
    <property type="molecule type" value="Genomic_DNA"/>
</dbReference>
<dbReference type="AlphaFoldDB" id="A0A9X2IM03"/>
<accession>A0A9X2IM03</accession>
<feature type="transmembrane region" description="Helical" evidence="1">
    <location>
        <begin position="343"/>
        <end position="362"/>
    </location>
</feature>